<proteinExistence type="predicted"/>
<keyword evidence="1" id="KW-0732">Signal</keyword>
<sequence length="210" mass="22950">MNRKLRRMLVAAVAMVGAGAAVAVWRRPDRSSPAHHDGGYVTCRAVTVDRPVDATWEMICDPGRLSVALDQPVTAQDMGDGRWRVLAAPFGGTAHPIEVIVQAAGRSAHWWIESGPRAHDGRLKLVPAPGDRGTELQVELTYPQGRLRHRVDTVRGHDPDQRLRTVLRRIKSVIESGQVVSTMNEPSGRTGATERLTRVVRAKLATGGRP</sequence>
<evidence type="ECO:0000313" key="3">
    <source>
        <dbReference type="Proteomes" id="UP001597260"/>
    </source>
</evidence>
<dbReference type="Proteomes" id="UP001597260">
    <property type="component" value="Unassembled WGS sequence"/>
</dbReference>
<feature type="signal peptide" evidence="1">
    <location>
        <begin position="1"/>
        <end position="23"/>
    </location>
</feature>
<dbReference type="Gene3D" id="3.30.530.20">
    <property type="match status" value="1"/>
</dbReference>
<evidence type="ECO:0000256" key="1">
    <source>
        <dbReference type="SAM" id="SignalP"/>
    </source>
</evidence>
<evidence type="ECO:0000313" key="2">
    <source>
        <dbReference type="EMBL" id="MFD1324157.1"/>
    </source>
</evidence>
<dbReference type="RefSeq" id="WP_377574331.1">
    <property type="nucleotide sequence ID" value="NZ_JBHTMP010000043.1"/>
</dbReference>
<accession>A0ABW3YHZ5</accession>
<dbReference type="PROSITE" id="PS51318">
    <property type="entry name" value="TAT"/>
    <property type="match status" value="1"/>
</dbReference>
<feature type="chain" id="PRO_5045615318" evidence="1">
    <location>
        <begin position="24"/>
        <end position="210"/>
    </location>
</feature>
<dbReference type="EMBL" id="JBHTMP010000043">
    <property type="protein sequence ID" value="MFD1324157.1"/>
    <property type="molecule type" value="Genomic_DNA"/>
</dbReference>
<dbReference type="InterPro" id="IPR006311">
    <property type="entry name" value="TAT_signal"/>
</dbReference>
<protein>
    <submittedName>
        <fullName evidence="2">Cyclase</fullName>
    </submittedName>
</protein>
<dbReference type="SUPFAM" id="SSF55961">
    <property type="entry name" value="Bet v1-like"/>
    <property type="match status" value="1"/>
</dbReference>
<keyword evidence="3" id="KW-1185">Reference proteome</keyword>
<organism evidence="2 3">
    <name type="scientific">Micromonospora sonneratiae</name>
    <dbReference type="NCBI Taxonomy" id="1184706"/>
    <lineage>
        <taxon>Bacteria</taxon>
        <taxon>Bacillati</taxon>
        <taxon>Actinomycetota</taxon>
        <taxon>Actinomycetes</taxon>
        <taxon>Micromonosporales</taxon>
        <taxon>Micromonosporaceae</taxon>
        <taxon>Micromonospora</taxon>
    </lineage>
</organism>
<dbReference type="InterPro" id="IPR023393">
    <property type="entry name" value="START-like_dom_sf"/>
</dbReference>
<name>A0ABW3YHZ5_9ACTN</name>
<gene>
    <name evidence="2" type="ORF">ACFQ4H_24015</name>
</gene>
<reference evidence="3" key="1">
    <citation type="journal article" date="2019" name="Int. J. Syst. Evol. Microbiol.">
        <title>The Global Catalogue of Microorganisms (GCM) 10K type strain sequencing project: providing services to taxonomists for standard genome sequencing and annotation.</title>
        <authorList>
            <consortium name="The Broad Institute Genomics Platform"/>
            <consortium name="The Broad Institute Genome Sequencing Center for Infectious Disease"/>
            <person name="Wu L."/>
            <person name="Ma J."/>
        </authorList>
    </citation>
    <scope>NUCLEOTIDE SEQUENCE [LARGE SCALE GENOMIC DNA]</scope>
    <source>
        <strain evidence="3">JCM 31037</strain>
    </source>
</reference>
<comment type="caution">
    <text evidence="2">The sequence shown here is derived from an EMBL/GenBank/DDBJ whole genome shotgun (WGS) entry which is preliminary data.</text>
</comment>